<dbReference type="AlphaFoldDB" id="A0A5M8PST3"/>
<accession>A0A5M8PST3</accession>
<gene>
    <name evidence="1" type="ORF">FRX48_03632</name>
</gene>
<name>A0A5M8PST3_9LECA</name>
<evidence type="ECO:0000313" key="1">
    <source>
        <dbReference type="EMBL" id="KAA6412640.1"/>
    </source>
</evidence>
<comment type="caution">
    <text evidence="1">The sequence shown here is derived from an EMBL/GenBank/DDBJ whole genome shotgun (WGS) entry which is preliminary data.</text>
</comment>
<organism evidence="1 2">
    <name type="scientific">Lasallia pustulata</name>
    <dbReference type="NCBI Taxonomy" id="136370"/>
    <lineage>
        <taxon>Eukaryota</taxon>
        <taxon>Fungi</taxon>
        <taxon>Dikarya</taxon>
        <taxon>Ascomycota</taxon>
        <taxon>Pezizomycotina</taxon>
        <taxon>Lecanoromycetes</taxon>
        <taxon>OSLEUM clade</taxon>
        <taxon>Umbilicariomycetidae</taxon>
        <taxon>Umbilicariales</taxon>
        <taxon>Umbilicariaceae</taxon>
        <taxon>Lasallia</taxon>
    </lineage>
</organism>
<evidence type="ECO:0000313" key="2">
    <source>
        <dbReference type="Proteomes" id="UP000324767"/>
    </source>
</evidence>
<reference evidence="1 2" key="1">
    <citation type="submission" date="2019-09" db="EMBL/GenBank/DDBJ databases">
        <title>The hologenome of the rock-dwelling lichen Lasallia pustulata.</title>
        <authorList>
            <person name="Greshake Tzovaras B."/>
            <person name="Segers F."/>
            <person name="Bicker A."/>
            <person name="Dal Grande F."/>
            <person name="Otte J."/>
            <person name="Hankeln T."/>
            <person name="Schmitt I."/>
            <person name="Ebersberger I."/>
        </authorList>
    </citation>
    <scope>NUCLEOTIDE SEQUENCE [LARGE SCALE GENOMIC DNA]</scope>
    <source>
        <strain evidence="1">A1-1</strain>
    </source>
</reference>
<dbReference type="Proteomes" id="UP000324767">
    <property type="component" value="Unassembled WGS sequence"/>
</dbReference>
<proteinExistence type="predicted"/>
<sequence length="112" mass="12729">MLLKLIATKAFLFFSNFQWLELRHKVYGADLSADSFRYTIGRIRIFNNIKAYKNKDFILVGLDVAEDSDTANGIPEGIGTEIGTIDFVEEFKPSEVLEEQKCLPLNQPIQQA</sequence>
<dbReference type="EMBL" id="VXIT01000005">
    <property type="protein sequence ID" value="KAA6412640.1"/>
    <property type="molecule type" value="Genomic_DNA"/>
</dbReference>
<protein>
    <submittedName>
        <fullName evidence="1">Uncharacterized protein</fullName>
    </submittedName>
</protein>